<dbReference type="EMBL" id="JABCRI010000023">
    <property type="protein sequence ID" value="KAF8378096.1"/>
    <property type="molecule type" value="Genomic_DNA"/>
</dbReference>
<dbReference type="InterPro" id="IPR016149">
    <property type="entry name" value="Casein_kin_II_reg-sub_N"/>
</dbReference>
<dbReference type="Pfam" id="PF01214">
    <property type="entry name" value="CK_II_beta"/>
    <property type="match status" value="1"/>
</dbReference>
<gene>
    <name evidence="4" type="ORF">HHK36_029432</name>
</gene>
<dbReference type="PRINTS" id="PR00472">
    <property type="entry name" value="CASNKINASEII"/>
</dbReference>
<comment type="subunit">
    <text evidence="2">Tetramer of two alpha and two beta subunits.</text>
</comment>
<evidence type="ECO:0000313" key="4">
    <source>
        <dbReference type="EMBL" id="KAF8378096.1"/>
    </source>
</evidence>
<dbReference type="SMART" id="SM01085">
    <property type="entry name" value="CK_II_beta"/>
    <property type="match status" value="1"/>
</dbReference>
<dbReference type="FunFam" id="2.20.25.20:FF:000001">
    <property type="entry name" value="Casein kinase II subunit beta"/>
    <property type="match status" value="1"/>
</dbReference>
<comment type="caution">
    <text evidence="4">The sequence shown here is derived from an EMBL/GenBank/DDBJ whole genome shotgun (WGS) entry which is preliminary data.</text>
</comment>
<feature type="region of interest" description="Disordered" evidence="3">
    <location>
        <begin position="1"/>
        <end position="69"/>
    </location>
</feature>
<name>A0A834Y9L4_TETSI</name>
<comment type="similarity">
    <text evidence="1 2">Belongs to the casein kinase 2 subunit beta family.</text>
</comment>
<dbReference type="FunFam" id="1.10.1820.10:FF:000005">
    <property type="entry name" value="Casein kinase II subunit beta"/>
    <property type="match status" value="1"/>
</dbReference>
<dbReference type="SUPFAM" id="SSF57798">
    <property type="entry name" value="Casein kinase II beta subunit"/>
    <property type="match status" value="1"/>
</dbReference>
<evidence type="ECO:0000256" key="3">
    <source>
        <dbReference type="SAM" id="MobiDB-lite"/>
    </source>
</evidence>
<keyword evidence="5" id="KW-1185">Reference proteome</keyword>
<comment type="function">
    <text evidence="2">Plays a complex role in regulating the basal catalytic activity of the alpha subunit.</text>
</comment>
<dbReference type="GO" id="GO:0019887">
    <property type="term" value="F:protein kinase regulator activity"/>
    <property type="evidence" value="ECO:0007669"/>
    <property type="project" value="InterPro"/>
</dbReference>
<dbReference type="GO" id="GO:0005737">
    <property type="term" value="C:cytoplasm"/>
    <property type="evidence" value="ECO:0007669"/>
    <property type="project" value="TreeGrafter"/>
</dbReference>
<dbReference type="Gene3D" id="2.20.25.20">
    <property type="match status" value="1"/>
</dbReference>
<dbReference type="PANTHER" id="PTHR11740">
    <property type="entry name" value="CASEIN KINASE II SUBUNIT BETA"/>
    <property type="match status" value="1"/>
</dbReference>
<dbReference type="InterPro" id="IPR035991">
    <property type="entry name" value="Casein_kinase_II_beta-like"/>
</dbReference>
<dbReference type="InterPro" id="IPR000704">
    <property type="entry name" value="Casein_kinase_II_reg-sub"/>
</dbReference>
<dbReference type="GO" id="GO:0005956">
    <property type="term" value="C:protein kinase CK2 complex"/>
    <property type="evidence" value="ECO:0007669"/>
    <property type="project" value="UniProtKB-UniRule"/>
</dbReference>
<dbReference type="PROSITE" id="PS01101">
    <property type="entry name" value="CK2_BETA"/>
    <property type="match status" value="1"/>
</dbReference>
<dbReference type="PANTHER" id="PTHR11740:SF36">
    <property type="entry name" value="CASEIN KINASE II SUBUNIT BETA"/>
    <property type="match status" value="1"/>
</dbReference>
<accession>A0A834Y9L4</accession>
<reference evidence="4 5" key="1">
    <citation type="submission" date="2020-04" db="EMBL/GenBank/DDBJ databases">
        <title>Plant Genome Project.</title>
        <authorList>
            <person name="Zhang R.-G."/>
        </authorList>
    </citation>
    <scope>NUCLEOTIDE SEQUENCE [LARGE SCALE GENOMIC DNA]</scope>
    <source>
        <strain evidence="4">YNK0</strain>
        <tissue evidence="4">Leaf</tissue>
    </source>
</reference>
<evidence type="ECO:0000313" key="5">
    <source>
        <dbReference type="Proteomes" id="UP000655225"/>
    </source>
</evidence>
<dbReference type="Gene3D" id="1.10.1820.10">
    <property type="entry name" value="protein kinase ck2 holoenzyme, chain C, domain 1"/>
    <property type="match status" value="1"/>
</dbReference>
<dbReference type="OrthoDB" id="3971593at2759"/>
<dbReference type="Proteomes" id="UP000655225">
    <property type="component" value="Unassembled WGS sequence"/>
</dbReference>
<sequence>MLKNGEASRGLATRSNPNPNPNPIDNPKPFKTPSSVADVRSSVATKKRSESASTSALPRSKETKLSAQSPPGFEALVSKVEYRDARLTRMEGILERILTRIGGKEGSKTNSAITTLTPLQNVAPLLQPNVDRDYGVKVDISEFHGLLNLNIYLEWLIVVEGIFAYKNMPGERKIPLIVTWFRRYALTWWNSLVQTCVQQGREPAGTWPVLNRKFVHNVFNQLQNLYQGDNSVWEYTMEFYRFSSSSRALLYYLHKEDPHSYGLTEDAHEEKKVEFEGEETDILTGEPMRTLLANGQFIHYPCTFEELSGTGSEETDLSSSEGDDSSWISWFCGLRGNELLCEVDEEYIQDDFNLCGLQAQVPYYDYALDMILDNDSLSGEVDGEEHGEIESAAELLYGLIHARYILTSKGLNAMHEKYKRVDFGRCPRVFCGGQPCLPVGTSDIPQNGSVKIYCPKCEDLYFPRCKYQSNMDGAYIGSTFPHLYLMTYPSVKPTKPVQSYVPRVFGFKIHKSSR</sequence>
<evidence type="ECO:0000256" key="2">
    <source>
        <dbReference type="RuleBase" id="RU361268"/>
    </source>
</evidence>
<protein>
    <recommendedName>
        <fullName evidence="2">Casein kinase II subunit beta</fullName>
        <shortName evidence="2">CK II beta</shortName>
    </recommendedName>
</protein>
<dbReference type="AlphaFoldDB" id="A0A834Y9L4"/>
<organism evidence="4 5">
    <name type="scientific">Tetracentron sinense</name>
    <name type="common">Spur-leaf</name>
    <dbReference type="NCBI Taxonomy" id="13715"/>
    <lineage>
        <taxon>Eukaryota</taxon>
        <taxon>Viridiplantae</taxon>
        <taxon>Streptophyta</taxon>
        <taxon>Embryophyta</taxon>
        <taxon>Tracheophyta</taxon>
        <taxon>Spermatophyta</taxon>
        <taxon>Magnoliopsida</taxon>
        <taxon>Trochodendrales</taxon>
        <taxon>Trochodendraceae</taxon>
        <taxon>Tetracentron</taxon>
    </lineage>
</organism>
<evidence type="ECO:0000256" key="1">
    <source>
        <dbReference type="ARBA" id="ARBA00006941"/>
    </source>
</evidence>
<proteinExistence type="inferred from homology"/>